<sequence length="88" mass="9593">MAPPGVTSVYKCARPHHDGGHTCSVTLGTAHSLIGDPQNRVANRNSFLPCLSGEKQSHCNSWQYSWEYSICNGGKRGRYCLLPEGEGD</sequence>
<comment type="caution">
    <text evidence="1">The sequence shown here is derived from an EMBL/GenBank/DDBJ whole genome shotgun (WGS) entry which is preliminary data.</text>
</comment>
<accession>A0AAV6ZTB0</accession>
<evidence type="ECO:0000313" key="1">
    <source>
        <dbReference type="EMBL" id="KAG8550470.1"/>
    </source>
</evidence>
<dbReference type="AlphaFoldDB" id="A0AAV6ZTB0"/>
<dbReference type="Proteomes" id="UP000824782">
    <property type="component" value="Unassembled WGS sequence"/>
</dbReference>
<reference evidence="1" key="1">
    <citation type="thesis" date="2020" institute="ProQuest LLC" country="789 East Eisenhower Parkway, Ann Arbor, MI, USA">
        <title>Comparative Genomics and Chromosome Evolution.</title>
        <authorList>
            <person name="Mudd A.B."/>
        </authorList>
    </citation>
    <scope>NUCLEOTIDE SEQUENCE</scope>
    <source>
        <strain evidence="1">237g6f4</strain>
        <tissue evidence="1">Blood</tissue>
    </source>
</reference>
<evidence type="ECO:0000313" key="2">
    <source>
        <dbReference type="Proteomes" id="UP000824782"/>
    </source>
</evidence>
<dbReference type="EMBL" id="WNYA01000049">
    <property type="protein sequence ID" value="KAG8550470.1"/>
    <property type="molecule type" value="Genomic_DNA"/>
</dbReference>
<gene>
    <name evidence="1" type="ORF">GDO81_025127</name>
</gene>
<protein>
    <submittedName>
        <fullName evidence="1">Uncharacterized protein</fullName>
    </submittedName>
</protein>
<proteinExistence type="predicted"/>
<organism evidence="1 2">
    <name type="scientific">Engystomops pustulosus</name>
    <name type="common">Tungara frog</name>
    <name type="synonym">Physalaemus pustulosus</name>
    <dbReference type="NCBI Taxonomy" id="76066"/>
    <lineage>
        <taxon>Eukaryota</taxon>
        <taxon>Metazoa</taxon>
        <taxon>Chordata</taxon>
        <taxon>Craniata</taxon>
        <taxon>Vertebrata</taxon>
        <taxon>Euteleostomi</taxon>
        <taxon>Amphibia</taxon>
        <taxon>Batrachia</taxon>
        <taxon>Anura</taxon>
        <taxon>Neobatrachia</taxon>
        <taxon>Hyloidea</taxon>
        <taxon>Leptodactylidae</taxon>
        <taxon>Leiuperinae</taxon>
        <taxon>Engystomops</taxon>
    </lineage>
</organism>
<keyword evidence="2" id="KW-1185">Reference proteome</keyword>
<name>A0AAV6ZTB0_ENGPU</name>